<proteinExistence type="predicted"/>
<dbReference type="EMBL" id="JAMSHJ010000007">
    <property type="protein sequence ID" value="KAI5387745.1"/>
    <property type="molecule type" value="Genomic_DNA"/>
</dbReference>
<evidence type="ECO:0000313" key="2">
    <source>
        <dbReference type="Proteomes" id="UP001058974"/>
    </source>
</evidence>
<dbReference type="Proteomes" id="UP001058974">
    <property type="component" value="Chromosome 7"/>
</dbReference>
<dbReference type="AlphaFoldDB" id="A0A9D4VS63"/>
<protein>
    <submittedName>
        <fullName evidence="1">Uncharacterized protein</fullName>
    </submittedName>
</protein>
<comment type="caution">
    <text evidence="1">The sequence shown here is derived from an EMBL/GenBank/DDBJ whole genome shotgun (WGS) entry which is preliminary data.</text>
</comment>
<dbReference type="Gramene" id="Psat07G0373200-T1">
    <property type="protein sequence ID" value="KAI5387745.1"/>
    <property type="gene ID" value="KIW84_073732"/>
</dbReference>
<organism evidence="1 2">
    <name type="scientific">Pisum sativum</name>
    <name type="common">Garden pea</name>
    <name type="synonym">Lathyrus oleraceus</name>
    <dbReference type="NCBI Taxonomy" id="3888"/>
    <lineage>
        <taxon>Eukaryota</taxon>
        <taxon>Viridiplantae</taxon>
        <taxon>Streptophyta</taxon>
        <taxon>Embryophyta</taxon>
        <taxon>Tracheophyta</taxon>
        <taxon>Spermatophyta</taxon>
        <taxon>Magnoliopsida</taxon>
        <taxon>eudicotyledons</taxon>
        <taxon>Gunneridae</taxon>
        <taxon>Pentapetalae</taxon>
        <taxon>rosids</taxon>
        <taxon>fabids</taxon>
        <taxon>Fabales</taxon>
        <taxon>Fabaceae</taxon>
        <taxon>Papilionoideae</taxon>
        <taxon>50 kb inversion clade</taxon>
        <taxon>NPAAA clade</taxon>
        <taxon>Hologalegina</taxon>
        <taxon>IRL clade</taxon>
        <taxon>Fabeae</taxon>
        <taxon>Lathyrus</taxon>
    </lineage>
</organism>
<name>A0A9D4VS63_PEA</name>
<sequence>MKSKWSGPFRVKEVKEYGAIVIEDLEKKDSWTVNGQRLKVYLGGHVDRESCAIPLDAPLGIPIVMTLLKCTWNAVFEKPNAVMLA</sequence>
<evidence type="ECO:0000313" key="1">
    <source>
        <dbReference type="EMBL" id="KAI5387745.1"/>
    </source>
</evidence>
<accession>A0A9D4VS63</accession>
<reference evidence="1 2" key="1">
    <citation type="journal article" date="2022" name="Nat. Genet.">
        <title>Improved pea reference genome and pan-genome highlight genomic features and evolutionary characteristics.</title>
        <authorList>
            <person name="Yang T."/>
            <person name="Liu R."/>
            <person name="Luo Y."/>
            <person name="Hu S."/>
            <person name="Wang D."/>
            <person name="Wang C."/>
            <person name="Pandey M.K."/>
            <person name="Ge S."/>
            <person name="Xu Q."/>
            <person name="Li N."/>
            <person name="Li G."/>
            <person name="Huang Y."/>
            <person name="Saxena R.K."/>
            <person name="Ji Y."/>
            <person name="Li M."/>
            <person name="Yan X."/>
            <person name="He Y."/>
            <person name="Liu Y."/>
            <person name="Wang X."/>
            <person name="Xiang C."/>
            <person name="Varshney R.K."/>
            <person name="Ding H."/>
            <person name="Gao S."/>
            <person name="Zong X."/>
        </authorList>
    </citation>
    <scope>NUCLEOTIDE SEQUENCE [LARGE SCALE GENOMIC DNA]</scope>
    <source>
        <strain evidence="1 2">cv. Zhongwan 6</strain>
    </source>
</reference>
<keyword evidence="2" id="KW-1185">Reference proteome</keyword>
<gene>
    <name evidence="1" type="ORF">KIW84_073732</name>
</gene>